<dbReference type="AlphaFoldDB" id="A0AA39I811"/>
<dbReference type="InterPro" id="IPR000719">
    <property type="entry name" value="Prot_kinase_dom"/>
</dbReference>
<dbReference type="Pfam" id="PF00017">
    <property type="entry name" value="SH2"/>
    <property type="match status" value="1"/>
</dbReference>
<dbReference type="PANTHER" id="PTHR24418">
    <property type="entry name" value="TYROSINE-PROTEIN KINASE"/>
    <property type="match status" value="1"/>
</dbReference>
<comment type="caution">
    <text evidence="11">The sequence shown here is derived from an EMBL/GenBank/DDBJ whole genome shotgun (WGS) entry which is preliminary data.</text>
</comment>
<dbReference type="InterPro" id="IPR011009">
    <property type="entry name" value="Kinase-like_dom_sf"/>
</dbReference>
<dbReference type="PROSITE" id="PS50011">
    <property type="entry name" value="PROTEIN_KINASE_DOM"/>
    <property type="match status" value="1"/>
</dbReference>
<proteinExistence type="inferred from homology"/>
<dbReference type="SMART" id="SM00252">
    <property type="entry name" value="SH2"/>
    <property type="match status" value="1"/>
</dbReference>
<protein>
    <recommendedName>
        <fullName evidence="7">Tyrosine-protein kinase</fullName>
        <ecNumber evidence="7">2.7.10.2</ecNumber>
    </recommendedName>
</protein>
<evidence type="ECO:0000256" key="1">
    <source>
        <dbReference type="ARBA" id="ARBA00022679"/>
    </source>
</evidence>
<dbReference type="Proteomes" id="UP001175271">
    <property type="component" value="Unassembled WGS sequence"/>
</dbReference>
<dbReference type="Gene3D" id="3.30.200.20">
    <property type="entry name" value="Phosphorylase Kinase, domain 1"/>
    <property type="match status" value="1"/>
</dbReference>
<keyword evidence="6" id="KW-0727">SH2 domain</keyword>
<dbReference type="EMBL" id="JAUCMV010000002">
    <property type="protein sequence ID" value="KAK0419512.1"/>
    <property type="molecule type" value="Genomic_DNA"/>
</dbReference>
<evidence type="ECO:0000256" key="7">
    <source>
        <dbReference type="RuleBase" id="RU362096"/>
    </source>
</evidence>
<keyword evidence="12" id="KW-1185">Reference proteome</keyword>
<dbReference type="Pfam" id="PF07714">
    <property type="entry name" value="PK_Tyr_Ser-Thr"/>
    <property type="match status" value="1"/>
</dbReference>
<evidence type="ECO:0000313" key="11">
    <source>
        <dbReference type="EMBL" id="KAK0419512.1"/>
    </source>
</evidence>
<feature type="compositionally biased region" description="Low complexity" evidence="8">
    <location>
        <begin position="578"/>
        <end position="591"/>
    </location>
</feature>
<evidence type="ECO:0000256" key="5">
    <source>
        <dbReference type="ARBA" id="ARBA00023137"/>
    </source>
</evidence>
<dbReference type="SUPFAM" id="SSF56112">
    <property type="entry name" value="Protein kinase-like (PK-like)"/>
    <property type="match status" value="1"/>
</dbReference>
<evidence type="ECO:0000256" key="2">
    <source>
        <dbReference type="ARBA" id="ARBA00022741"/>
    </source>
</evidence>
<name>A0AA39I811_9BILA</name>
<organism evidence="11 12">
    <name type="scientific">Steinernema hermaphroditum</name>
    <dbReference type="NCBI Taxonomy" id="289476"/>
    <lineage>
        <taxon>Eukaryota</taxon>
        <taxon>Metazoa</taxon>
        <taxon>Ecdysozoa</taxon>
        <taxon>Nematoda</taxon>
        <taxon>Chromadorea</taxon>
        <taxon>Rhabditida</taxon>
        <taxon>Tylenchina</taxon>
        <taxon>Panagrolaimomorpha</taxon>
        <taxon>Strongyloidoidea</taxon>
        <taxon>Steinernematidae</taxon>
        <taxon>Steinernema</taxon>
    </lineage>
</organism>
<dbReference type="InterPro" id="IPR001245">
    <property type="entry name" value="Ser-Thr/Tyr_kinase_cat_dom"/>
</dbReference>
<keyword evidence="4 7" id="KW-0067">ATP-binding</keyword>
<sequence>MPAGEFVPEPMAMTVYQAPTGEGAAAPTNRDPIEQQDFYHGFLPREDVCAMLVNKGDFLVRTTEMMKNDKPRQYCLSVFWDVRHHLLLGKNANGRFTVEINVPGAPDFVTVGELITYYSENMRAFFPQRIVLLHPVCRQEWELLHDRIETQTKLGEGSFSVVHSGQLRLNNLYVDVAIRQIKTNVLTKEKIEELMDEARLMRDLRHPHVVRLYGVAAEMEPLVIITELMPDGSLDSYLKSKTLAITVNTRVNMCLDASLGLAYIHQIGLVHRGISANSCLYGNRSLKISGFSFARKSGMVTESPEKLSARWLAPEVFTTHQFRPIADVWALGVLIWEVFTNAIEPYRDFKEAEIKEQVTVRNFRLSFPEWAPKGLVSLVQEKMWAADPNNRMTSKLIAGEMEKLCTTRTTAIQPAPKPVATRSAQKTKMGGLPNNMVSTYVMNPMGTPLSVYSEDFVDAGKPVNIGNENITQEVADPNEEHVEMKNTPVNRRRAFGAKKVAPTQEYPDEMPDDPVPVQQGAPKKQASKTGVPQKRANGKDLGESPKKKAKVVKGKSSEAPVLGGSKEVLKGKSKEPVSTGGRAASKSGGSKEALKGKNKGAATPKGKSKEALSAGSKEAVPAKSKEALSAGSKGAVPAKSKEALSAVSKEAVPAKGKGASKGKEGVNAKAKEPPKKGDAKADPAVSASSQDDMYTSYPRFKCPFTMNGTLSTHPSTTDDALLPVLIFIDDHRLPVLKREAIRYTVDSVICLFSQRVYGFTLKVIKIEKNGQSRIAEIRSNRMRDVFPTLYQWRMEAEIADQGFKIKNESLSCAEQISAVLEAFKNSDDHSSWFNHSLSAKLLLLFDESGNECAIDHSLYRLAWFPEVMDVKHARWDKLFELNLQQTNKIVRTLYIHYKNRQLALDSLENIGRIKRVTLKEFHKNEYREQNALENAQLLAAATITNGMCLIFSMMFTLLTKCFICGMGCAQSERLAADHLERHHRLGIEVDGQFRPIVPGAPFPEGL</sequence>
<evidence type="ECO:0000256" key="3">
    <source>
        <dbReference type="ARBA" id="ARBA00022777"/>
    </source>
</evidence>
<keyword evidence="2 7" id="KW-0547">Nucleotide-binding</keyword>
<dbReference type="Gene3D" id="1.10.510.10">
    <property type="entry name" value="Transferase(Phosphotransferase) domain 1"/>
    <property type="match status" value="1"/>
</dbReference>
<keyword evidence="1 7" id="KW-0808">Transferase</keyword>
<evidence type="ECO:0000256" key="4">
    <source>
        <dbReference type="ARBA" id="ARBA00022840"/>
    </source>
</evidence>
<dbReference type="InterPro" id="IPR000980">
    <property type="entry name" value="SH2"/>
</dbReference>
<feature type="compositionally biased region" description="Basic and acidic residues" evidence="8">
    <location>
        <begin position="661"/>
        <end position="681"/>
    </location>
</feature>
<evidence type="ECO:0000259" key="9">
    <source>
        <dbReference type="PROSITE" id="PS50001"/>
    </source>
</evidence>
<feature type="domain" description="Protein kinase" evidence="10">
    <location>
        <begin position="148"/>
        <end position="404"/>
    </location>
</feature>
<dbReference type="InterPro" id="IPR035849">
    <property type="entry name" value="Fes/Fps/Fer_SH2"/>
</dbReference>
<dbReference type="Gene3D" id="3.30.505.10">
    <property type="entry name" value="SH2 domain"/>
    <property type="match status" value="1"/>
</dbReference>
<keyword evidence="3 7" id="KW-0418">Kinase</keyword>
<dbReference type="EC" id="2.7.10.2" evidence="7"/>
<accession>A0AA39I811</accession>
<dbReference type="GO" id="GO:0005524">
    <property type="term" value="F:ATP binding"/>
    <property type="evidence" value="ECO:0007669"/>
    <property type="project" value="UniProtKB-KW"/>
</dbReference>
<dbReference type="CDD" id="cd10361">
    <property type="entry name" value="SH2_Fps_family"/>
    <property type="match status" value="1"/>
</dbReference>
<dbReference type="InterPro" id="IPR036860">
    <property type="entry name" value="SH2_dom_sf"/>
</dbReference>
<comment type="catalytic activity">
    <reaction evidence="7">
        <text>L-tyrosyl-[protein] + ATP = O-phospho-L-tyrosyl-[protein] + ADP + H(+)</text>
        <dbReference type="Rhea" id="RHEA:10596"/>
        <dbReference type="Rhea" id="RHEA-COMP:10136"/>
        <dbReference type="Rhea" id="RHEA-COMP:20101"/>
        <dbReference type="ChEBI" id="CHEBI:15378"/>
        <dbReference type="ChEBI" id="CHEBI:30616"/>
        <dbReference type="ChEBI" id="CHEBI:46858"/>
        <dbReference type="ChEBI" id="CHEBI:61978"/>
        <dbReference type="ChEBI" id="CHEBI:456216"/>
        <dbReference type="EC" id="2.7.10.2"/>
    </reaction>
</comment>
<gene>
    <name evidence="11" type="ORF">QR680_014182</name>
</gene>
<feature type="domain" description="SH2" evidence="9">
    <location>
        <begin position="38"/>
        <end position="136"/>
    </location>
</feature>
<feature type="region of interest" description="Disordered" evidence="8">
    <location>
        <begin position="475"/>
        <end position="690"/>
    </location>
</feature>
<dbReference type="SUPFAM" id="SSF55550">
    <property type="entry name" value="SH2 domain"/>
    <property type="match status" value="1"/>
</dbReference>
<evidence type="ECO:0000256" key="6">
    <source>
        <dbReference type="PROSITE-ProRule" id="PRU00191"/>
    </source>
</evidence>
<evidence type="ECO:0000313" key="12">
    <source>
        <dbReference type="Proteomes" id="UP001175271"/>
    </source>
</evidence>
<evidence type="ECO:0000256" key="8">
    <source>
        <dbReference type="SAM" id="MobiDB-lite"/>
    </source>
</evidence>
<keyword evidence="5 7" id="KW-0829">Tyrosine-protein kinase</keyword>
<reference evidence="11" key="1">
    <citation type="submission" date="2023-06" db="EMBL/GenBank/DDBJ databases">
        <title>Genomic analysis of the entomopathogenic nematode Steinernema hermaphroditum.</title>
        <authorList>
            <person name="Schwarz E.M."/>
            <person name="Heppert J.K."/>
            <person name="Baniya A."/>
            <person name="Schwartz H.T."/>
            <person name="Tan C.-H."/>
            <person name="Antoshechkin I."/>
            <person name="Sternberg P.W."/>
            <person name="Goodrich-Blair H."/>
            <person name="Dillman A.R."/>
        </authorList>
    </citation>
    <scope>NUCLEOTIDE SEQUENCE</scope>
    <source>
        <strain evidence="11">PS9179</strain>
        <tissue evidence="11">Whole animal</tissue>
    </source>
</reference>
<feature type="compositionally biased region" description="Basic and acidic residues" evidence="8">
    <location>
        <begin position="537"/>
        <end position="546"/>
    </location>
</feature>
<comment type="similarity">
    <text evidence="7">Belongs to the protein kinase superfamily. Tyr protein kinase family.</text>
</comment>
<dbReference type="InterPro" id="IPR050198">
    <property type="entry name" value="Non-receptor_tyrosine_kinases"/>
</dbReference>
<dbReference type="PRINTS" id="PR00109">
    <property type="entry name" value="TYRKINASE"/>
</dbReference>
<dbReference type="GO" id="GO:0004715">
    <property type="term" value="F:non-membrane spanning protein tyrosine kinase activity"/>
    <property type="evidence" value="ECO:0007669"/>
    <property type="project" value="UniProtKB-EC"/>
</dbReference>
<dbReference type="PROSITE" id="PS50001">
    <property type="entry name" value="SH2"/>
    <property type="match status" value="1"/>
</dbReference>
<evidence type="ECO:0000259" key="10">
    <source>
        <dbReference type="PROSITE" id="PS50011"/>
    </source>
</evidence>